<reference evidence="1 2" key="1">
    <citation type="submission" date="2023-01" db="EMBL/GenBank/DDBJ databases">
        <authorList>
            <person name="Kreplak J."/>
        </authorList>
    </citation>
    <scope>NUCLEOTIDE SEQUENCE [LARGE SCALE GENOMIC DNA]</scope>
</reference>
<dbReference type="EMBL" id="OX451741">
    <property type="protein sequence ID" value="CAI8618916.1"/>
    <property type="molecule type" value="Genomic_DNA"/>
</dbReference>
<proteinExistence type="predicted"/>
<evidence type="ECO:0000313" key="2">
    <source>
        <dbReference type="Proteomes" id="UP001157006"/>
    </source>
</evidence>
<organism evidence="1 2">
    <name type="scientific">Vicia faba</name>
    <name type="common">Broad bean</name>
    <name type="synonym">Faba vulgaris</name>
    <dbReference type="NCBI Taxonomy" id="3906"/>
    <lineage>
        <taxon>Eukaryota</taxon>
        <taxon>Viridiplantae</taxon>
        <taxon>Streptophyta</taxon>
        <taxon>Embryophyta</taxon>
        <taxon>Tracheophyta</taxon>
        <taxon>Spermatophyta</taxon>
        <taxon>Magnoliopsida</taxon>
        <taxon>eudicotyledons</taxon>
        <taxon>Gunneridae</taxon>
        <taxon>Pentapetalae</taxon>
        <taxon>rosids</taxon>
        <taxon>fabids</taxon>
        <taxon>Fabales</taxon>
        <taxon>Fabaceae</taxon>
        <taxon>Papilionoideae</taxon>
        <taxon>50 kb inversion clade</taxon>
        <taxon>NPAAA clade</taxon>
        <taxon>Hologalegina</taxon>
        <taxon>IRL clade</taxon>
        <taxon>Fabeae</taxon>
        <taxon>Vicia</taxon>
    </lineage>
</organism>
<name>A0AAV1B8K1_VICFA</name>
<accession>A0AAV1B8K1</accession>
<gene>
    <name evidence="1" type="ORF">VFH_VI146320</name>
</gene>
<dbReference type="AlphaFoldDB" id="A0AAV1B8K1"/>
<evidence type="ECO:0000313" key="1">
    <source>
        <dbReference type="EMBL" id="CAI8618916.1"/>
    </source>
</evidence>
<keyword evidence="2" id="KW-1185">Reference proteome</keyword>
<protein>
    <submittedName>
        <fullName evidence="1">Uncharacterized protein</fullName>
    </submittedName>
</protein>
<dbReference type="Proteomes" id="UP001157006">
    <property type="component" value="Chromosome 6"/>
</dbReference>
<sequence length="115" mass="13304">MKVNYCSNGFSLSSFNKYAYGLVQQSYKLGQISADEDIYEGIKNVIYTDSIVVSEAAGINRAYSWLEEVVIRQMKCSLMHTRYTMKRLLALEIALTIYEREEEAYHESFIPRDPP</sequence>